<dbReference type="SUPFAM" id="SSF46894">
    <property type="entry name" value="C-terminal effector domain of the bipartite response regulators"/>
    <property type="match status" value="1"/>
</dbReference>
<dbReference type="Pfam" id="PF00196">
    <property type="entry name" value="GerE"/>
    <property type="match status" value="1"/>
</dbReference>
<dbReference type="PROSITE" id="PS50043">
    <property type="entry name" value="HTH_LUXR_2"/>
    <property type="match status" value="1"/>
</dbReference>
<name>A0AAE3GDP5_9PSEU</name>
<evidence type="ECO:0000256" key="2">
    <source>
        <dbReference type="ARBA" id="ARBA00023125"/>
    </source>
</evidence>
<dbReference type="AlphaFoldDB" id="A0AAE3GDP5"/>
<protein>
    <submittedName>
        <fullName evidence="5">Regulatory protein, luxR family</fullName>
    </submittedName>
</protein>
<dbReference type="PANTHER" id="PTHR43214">
    <property type="entry name" value="TWO-COMPONENT RESPONSE REGULATOR"/>
    <property type="match status" value="1"/>
</dbReference>
<evidence type="ECO:0000256" key="1">
    <source>
        <dbReference type="ARBA" id="ARBA00023015"/>
    </source>
</evidence>
<sequence length="71" mass="8010">MTTTVDERQILDEQEVRLLSLLADGLPVDSVARRLQLSSRTVRRRTRAICDQLGVRAPVQAIVWAARRGLL</sequence>
<keyword evidence="1" id="KW-0805">Transcription regulation</keyword>
<dbReference type="InterPro" id="IPR016032">
    <property type="entry name" value="Sig_transdc_resp-reg_C-effctor"/>
</dbReference>
<dbReference type="GO" id="GO:0003677">
    <property type="term" value="F:DNA binding"/>
    <property type="evidence" value="ECO:0007669"/>
    <property type="project" value="UniProtKB-KW"/>
</dbReference>
<dbReference type="RefSeq" id="WP_253767644.1">
    <property type="nucleotide sequence ID" value="NZ_JAMTCK010000002.1"/>
</dbReference>
<dbReference type="InterPro" id="IPR039420">
    <property type="entry name" value="WalR-like"/>
</dbReference>
<evidence type="ECO:0000259" key="4">
    <source>
        <dbReference type="PROSITE" id="PS50043"/>
    </source>
</evidence>
<dbReference type="PANTHER" id="PTHR43214:SF24">
    <property type="entry name" value="TRANSCRIPTIONAL REGULATORY PROTEIN NARL-RELATED"/>
    <property type="match status" value="1"/>
</dbReference>
<dbReference type="Gene3D" id="1.10.10.10">
    <property type="entry name" value="Winged helix-like DNA-binding domain superfamily/Winged helix DNA-binding domain"/>
    <property type="match status" value="1"/>
</dbReference>
<dbReference type="Proteomes" id="UP001206128">
    <property type="component" value="Unassembled WGS sequence"/>
</dbReference>
<comment type="caution">
    <text evidence="5">The sequence shown here is derived from an EMBL/GenBank/DDBJ whole genome shotgun (WGS) entry which is preliminary data.</text>
</comment>
<reference evidence="5" key="1">
    <citation type="submission" date="2022-06" db="EMBL/GenBank/DDBJ databases">
        <title>Genomic Encyclopedia of Archaeal and Bacterial Type Strains, Phase II (KMG-II): from individual species to whole genera.</title>
        <authorList>
            <person name="Goeker M."/>
        </authorList>
    </citation>
    <scope>NUCLEOTIDE SEQUENCE</scope>
    <source>
        <strain evidence="5">DSM 43935</strain>
    </source>
</reference>
<dbReference type="PRINTS" id="PR00038">
    <property type="entry name" value="HTHLUXR"/>
</dbReference>
<proteinExistence type="predicted"/>
<dbReference type="SMART" id="SM00421">
    <property type="entry name" value="HTH_LUXR"/>
    <property type="match status" value="1"/>
</dbReference>
<organism evidence="5 6">
    <name type="scientific">Goodfellowiella coeruleoviolacea</name>
    <dbReference type="NCBI Taxonomy" id="334858"/>
    <lineage>
        <taxon>Bacteria</taxon>
        <taxon>Bacillati</taxon>
        <taxon>Actinomycetota</taxon>
        <taxon>Actinomycetes</taxon>
        <taxon>Pseudonocardiales</taxon>
        <taxon>Pseudonocardiaceae</taxon>
        <taxon>Goodfellowiella</taxon>
    </lineage>
</organism>
<keyword evidence="2" id="KW-0238">DNA-binding</keyword>
<gene>
    <name evidence="5" type="ORF">LX83_001058</name>
</gene>
<evidence type="ECO:0000313" key="6">
    <source>
        <dbReference type="Proteomes" id="UP001206128"/>
    </source>
</evidence>
<keyword evidence="3" id="KW-0804">Transcription</keyword>
<accession>A0AAE3GDP5</accession>
<evidence type="ECO:0000256" key="3">
    <source>
        <dbReference type="ARBA" id="ARBA00023163"/>
    </source>
</evidence>
<dbReference type="EMBL" id="JAMTCK010000002">
    <property type="protein sequence ID" value="MCP2164218.1"/>
    <property type="molecule type" value="Genomic_DNA"/>
</dbReference>
<feature type="domain" description="HTH luxR-type" evidence="4">
    <location>
        <begin position="4"/>
        <end position="69"/>
    </location>
</feature>
<keyword evidence="6" id="KW-1185">Reference proteome</keyword>
<evidence type="ECO:0000313" key="5">
    <source>
        <dbReference type="EMBL" id="MCP2164218.1"/>
    </source>
</evidence>
<dbReference type="InterPro" id="IPR036388">
    <property type="entry name" value="WH-like_DNA-bd_sf"/>
</dbReference>
<dbReference type="GO" id="GO:0006355">
    <property type="term" value="P:regulation of DNA-templated transcription"/>
    <property type="evidence" value="ECO:0007669"/>
    <property type="project" value="InterPro"/>
</dbReference>
<dbReference type="InterPro" id="IPR000792">
    <property type="entry name" value="Tscrpt_reg_LuxR_C"/>
</dbReference>